<keyword evidence="7" id="KW-0472">Membrane</keyword>
<dbReference type="HOGENOM" id="CLU_024045_0_0_10"/>
<dbReference type="Proteomes" id="UP000032417">
    <property type="component" value="Chromosome 1"/>
</dbReference>
<keyword evidence="2" id="KW-0004">4Fe-4S</keyword>
<keyword evidence="1" id="KW-0813">Transport</keyword>
<feature type="domain" description="4Fe-4S ferredoxin-type" evidence="8">
    <location>
        <begin position="388"/>
        <end position="419"/>
    </location>
</feature>
<dbReference type="Pfam" id="PF12838">
    <property type="entry name" value="Fer4_7"/>
    <property type="match status" value="2"/>
</dbReference>
<keyword evidence="6" id="KW-0411">Iron-sulfur</keyword>
<evidence type="ECO:0000256" key="6">
    <source>
        <dbReference type="ARBA" id="ARBA00023014"/>
    </source>
</evidence>
<feature type="domain" description="4Fe-4S ferredoxin-type" evidence="8">
    <location>
        <begin position="243"/>
        <end position="272"/>
    </location>
</feature>
<feature type="transmembrane region" description="Helical" evidence="7">
    <location>
        <begin position="167"/>
        <end position="190"/>
    </location>
</feature>
<evidence type="ECO:0000256" key="4">
    <source>
        <dbReference type="ARBA" id="ARBA00022982"/>
    </source>
</evidence>
<feature type="domain" description="4Fe-4S ferredoxin-type" evidence="8">
    <location>
        <begin position="427"/>
        <end position="462"/>
    </location>
</feature>
<dbReference type="InterPro" id="IPR017900">
    <property type="entry name" value="4Fe4S_Fe_S_CS"/>
</dbReference>
<reference evidence="9 10" key="1">
    <citation type="submission" date="2014-08" db="EMBL/GenBank/DDBJ databases">
        <authorList>
            <person name="Wibberg D."/>
        </authorList>
    </citation>
    <scope>NUCLEOTIDE SEQUENCE [LARGE SCALE GENOMIC DNA]</scope>
    <source>
        <strain evidence="10">ING2-E5B</strain>
    </source>
</reference>
<dbReference type="SUPFAM" id="SSF54862">
    <property type="entry name" value="4Fe-4S ferredoxins"/>
    <property type="match status" value="2"/>
</dbReference>
<dbReference type="STRING" id="1562970.ING2E5B_1448"/>
<dbReference type="InterPro" id="IPR017896">
    <property type="entry name" value="4Fe4S_Fe-S-bd"/>
</dbReference>
<evidence type="ECO:0000256" key="2">
    <source>
        <dbReference type="ARBA" id="ARBA00022485"/>
    </source>
</evidence>
<dbReference type="KEGG" id="pbt:ING2E5B_1448"/>
<proteinExistence type="predicted"/>
<keyword evidence="3" id="KW-0479">Metal-binding</keyword>
<keyword evidence="7" id="KW-1133">Transmembrane helix</keyword>
<accession>A0A098C1A0</accession>
<dbReference type="OrthoDB" id="9810688at2"/>
<dbReference type="PROSITE" id="PS00198">
    <property type="entry name" value="4FE4S_FER_1"/>
    <property type="match status" value="2"/>
</dbReference>
<dbReference type="Gene3D" id="3.30.70.20">
    <property type="match status" value="3"/>
</dbReference>
<dbReference type="GO" id="GO:0046872">
    <property type="term" value="F:metal ion binding"/>
    <property type="evidence" value="ECO:0007669"/>
    <property type="project" value="UniProtKB-KW"/>
</dbReference>
<dbReference type="GO" id="GO:0005886">
    <property type="term" value="C:plasma membrane"/>
    <property type="evidence" value="ECO:0007669"/>
    <property type="project" value="TreeGrafter"/>
</dbReference>
<dbReference type="Pfam" id="PF12801">
    <property type="entry name" value="Fer4_5"/>
    <property type="match status" value="2"/>
</dbReference>
<evidence type="ECO:0000313" key="9">
    <source>
        <dbReference type="EMBL" id="CEA16196.1"/>
    </source>
</evidence>
<keyword evidence="10" id="KW-1185">Reference proteome</keyword>
<dbReference type="PATRIC" id="fig|1562970.3.peg.1434"/>
<gene>
    <name evidence="9" type="ORF">ING2E5B_1448</name>
</gene>
<dbReference type="CDD" id="cd16373">
    <property type="entry name" value="DMSOR_beta_like"/>
    <property type="match status" value="1"/>
</dbReference>
<dbReference type="EMBL" id="LN515532">
    <property type="protein sequence ID" value="CEA16196.1"/>
    <property type="molecule type" value="Genomic_DNA"/>
</dbReference>
<feature type="transmembrane region" description="Helical" evidence="7">
    <location>
        <begin position="7"/>
        <end position="28"/>
    </location>
</feature>
<evidence type="ECO:0000259" key="8">
    <source>
        <dbReference type="PROSITE" id="PS51379"/>
    </source>
</evidence>
<dbReference type="InterPro" id="IPR051684">
    <property type="entry name" value="Electron_Trans/Redox"/>
</dbReference>
<keyword evidence="4" id="KW-0249">Electron transport</keyword>
<keyword evidence="5" id="KW-0408">Iron</keyword>
<dbReference type="AlphaFoldDB" id="A0A098C1A0"/>
<dbReference type="FunFam" id="3.30.70.20:FF:000046">
    <property type="entry name" value="Periplasmic [Fe] hydrogenase large subunit"/>
    <property type="match status" value="1"/>
</dbReference>
<sequence>MLKKIRVTLSVIIVALITLYFLDFRGFLPEGLKFLTEIQFIPALLSLNAIVLIALLLLTLLFGRVYCSSICPMGIYQDFTAWLSKKYSKKKRYNYSKAKNILRWSVLGATVVAFIASLNFLVGLLDPYGAYGRIATHIFKPAYLAGNNLLETIFTSFGNYSFYKVSIYTLSVSSMIIALITLLVIGYLAWKGGRTYCNTICPVGTTLGFFSKYSLFKVQFVNEKCNMCGLCSMKCKASCIDSKNKDIDYSRCVTCFNCIEVCKRDAMKYNITDFSKVKESLLPKSKKQVSAISPETSVNSVNESKRRFLSATLVTSLAASRLLAQQVSGDILPKRELKRQIPIAPPGALSFDHLREKCISCHLCVSKCPSRVIKPALLEYGLSGIMQPKLYFDRGFCNYDCTVCGDVCPTGAILPLTVEEKNHTQMGKVQFIKENCIVYYDETSCGACSEHCPTQAVHMVPYKDHLTIPETDQSICVGCGGCEYVCPAIPYKAIYVEGLDIHNTIEIKHEEVEEIVIDDFGF</sequence>
<evidence type="ECO:0000256" key="7">
    <source>
        <dbReference type="SAM" id="Phobius"/>
    </source>
</evidence>
<organism evidence="9 10">
    <name type="scientific">Fermentimonas caenicola</name>
    <dbReference type="NCBI Taxonomy" id="1562970"/>
    <lineage>
        <taxon>Bacteria</taxon>
        <taxon>Pseudomonadati</taxon>
        <taxon>Bacteroidota</taxon>
        <taxon>Bacteroidia</taxon>
        <taxon>Bacteroidales</taxon>
        <taxon>Dysgonomonadaceae</taxon>
        <taxon>Fermentimonas</taxon>
    </lineage>
</organism>
<keyword evidence="7" id="KW-0812">Transmembrane</keyword>
<evidence type="ECO:0000313" key="10">
    <source>
        <dbReference type="Proteomes" id="UP000032417"/>
    </source>
</evidence>
<dbReference type="PANTHER" id="PTHR30176">
    <property type="entry name" value="FERREDOXIN-TYPE PROTEIN NAPH"/>
    <property type="match status" value="1"/>
</dbReference>
<evidence type="ECO:0000256" key="3">
    <source>
        <dbReference type="ARBA" id="ARBA00022723"/>
    </source>
</evidence>
<name>A0A098C1A0_9BACT</name>
<protein>
    <recommendedName>
        <fullName evidence="8">4Fe-4S ferredoxin-type domain-containing protein</fullName>
    </recommendedName>
</protein>
<evidence type="ECO:0000256" key="1">
    <source>
        <dbReference type="ARBA" id="ARBA00022448"/>
    </source>
</evidence>
<dbReference type="PANTHER" id="PTHR30176:SF3">
    <property type="entry name" value="FERREDOXIN-TYPE PROTEIN NAPH"/>
    <property type="match status" value="1"/>
</dbReference>
<feature type="domain" description="4Fe-4S ferredoxin-type" evidence="8">
    <location>
        <begin position="347"/>
        <end position="378"/>
    </location>
</feature>
<feature type="transmembrane region" description="Helical" evidence="7">
    <location>
        <begin position="40"/>
        <end position="63"/>
    </location>
</feature>
<feature type="domain" description="4Fe-4S ferredoxin-type" evidence="8">
    <location>
        <begin position="467"/>
        <end position="499"/>
    </location>
</feature>
<feature type="transmembrane region" description="Helical" evidence="7">
    <location>
        <begin position="101"/>
        <end position="122"/>
    </location>
</feature>
<dbReference type="GO" id="GO:0051539">
    <property type="term" value="F:4 iron, 4 sulfur cluster binding"/>
    <property type="evidence" value="ECO:0007669"/>
    <property type="project" value="UniProtKB-KW"/>
</dbReference>
<feature type="domain" description="4Fe-4S ferredoxin-type" evidence="8">
    <location>
        <begin position="216"/>
        <end position="241"/>
    </location>
</feature>
<evidence type="ECO:0000256" key="5">
    <source>
        <dbReference type="ARBA" id="ARBA00023004"/>
    </source>
</evidence>
<dbReference type="PROSITE" id="PS51379">
    <property type="entry name" value="4FE4S_FER_2"/>
    <property type="match status" value="6"/>
</dbReference>